<proteinExistence type="predicted"/>
<sequence>MRCQFWKVEKRMRRRYRRIWLKSNHDQLDILSLPLCFHLSASAFSFTPSASVPPFLPRPTCCCAFFLGLVLILPLFSKPKKKGKSSSIAGSSRRNRVHPVPVPDASANFFSVTNGGDMTPVKVVGPEGPWLRLHTL</sequence>
<dbReference type="Proteomes" id="UP000245626">
    <property type="component" value="Unassembled WGS sequence"/>
</dbReference>
<organism evidence="1 2">
    <name type="scientific">Violaceomyces palustris</name>
    <dbReference type="NCBI Taxonomy" id="1673888"/>
    <lineage>
        <taxon>Eukaryota</taxon>
        <taxon>Fungi</taxon>
        <taxon>Dikarya</taxon>
        <taxon>Basidiomycota</taxon>
        <taxon>Ustilaginomycotina</taxon>
        <taxon>Ustilaginomycetes</taxon>
        <taxon>Violaceomycetales</taxon>
        <taxon>Violaceomycetaceae</taxon>
        <taxon>Violaceomyces</taxon>
    </lineage>
</organism>
<name>A0ACD0NV25_9BASI</name>
<evidence type="ECO:0000313" key="2">
    <source>
        <dbReference type="Proteomes" id="UP000245626"/>
    </source>
</evidence>
<reference evidence="1 2" key="1">
    <citation type="journal article" date="2018" name="Mol. Biol. Evol.">
        <title>Broad Genomic Sampling Reveals a Smut Pathogenic Ancestry of the Fungal Clade Ustilaginomycotina.</title>
        <authorList>
            <person name="Kijpornyongpan T."/>
            <person name="Mondo S.J."/>
            <person name="Barry K."/>
            <person name="Sandor L."/>
            <person name="Lee J."/>
            <person name="Lipzen A."/>
            <person name="Pangilinan J."/>
            <person name="LaButti K."/>
            <person name="Hainaut M."/>
            <person name="Henrissat B."/>
            <person name="Grigoriev I.V."/>
            <person name="Spatafora J.W."/>
            <person name="Aime M.C."/>
        </authorList>
    </citation>
    <scope>NUCLEOTIDE SEQUENCE [LARGE SCALE GENOMIC DNA]</scope>
    <source>
        <strain evidence="1 2">SA 807</strain>
    </source>
</reference>
<protein>
    <submittedName>
        <fullName evidence="1">Uncharacterized protein</fullName>
    </submittedName>
</protein>
<gene>
    <name evidence="1" type="ORF">IE53DRAFT_132860</name>
</gene>
<evidence type="ECO:0000313" key="1">
    <source>
        <dbReference type="EMBL" id="PWN49682.1"/>
    </source>
</evidence>
<dbReference type="EMBL" id="KZ820018">
    <property type="protein sequence ID" value="PWN49682.1"/>
    <property type="molecule type" value="Genomic_DNA"/>
</dbReference>
<keyword evidence="2" id="KW-1185">Reference proteome</keyword>
<accession>A0ACD0NV25</accession>